<proteinExistence type="predicted"/>
<dbReference type="InterPro" id="IPR012964">
    <property type="entry name" value="DUF1702"/>
</dbReference>
<keyword evidence="2" id="KW-1185">Reference proteome</keyword>
<organism evidence="1 2">
    <name type="scientific">Actinomadura fulvescens</name>
    <dbReference type="NCBI Taxonomy" id="46160"/>
    <lineage>
        <taxon>Bacteria</taxon>
        <taxon>Bacillati</taxon>
        <taxon>Actinomycetota</taxon>
        <taxon>Actinomycetes</taxon>
        <taxon>Streptosporangiales</taxon>
        <taxon>Thermomonosporaceae</taxon>
        <taxon>Actinomadura</taxon>
    </lineage>
</organism>
<dbReference type="EMBL" id="BAAATD010000004">
    <property type="protein sequence ID" value="GAA2597001.1"/>
    <property type="molecule type" value="Genomic_DNA"/>
</dbReference>
<evidence type="ECO:0000313" key="1">
    <source>
        <dbReference type="EMBL" id="GAA2597001.1"/>
    </source>
</evidence>
<comment type="caution">
    <text evidence="1">The sequence shown here is derived from an EMBL/GenBank/DDBJ whole genome shotgun (WGS) entry which is preliminary data.</text>
</comment>
<dbReference type="Proteomes" id="UP001501509">
    <property type="component" value="Unassembled WGS sequence"/>
</dbReference>
<gene>
    <name evidence="1" type="ORF">GCM10010411_33120</name>
</gene>
<reference evidence="1 2" key="1">
    <citation type="journal article" date="2019" name="Int. J. Syst. Evol. Microbiol.">
        <title>The Global Catalogue of Microorganisms (GCM) 10K type strain sequencing project: providing services to taxonomists for standard genome sequencing and annotation.</title>
        <authorList>
            <consortium name="The Broad Institute Genomics Platform"/>
            <consortium name="The Broad Institute Genome Sequencing Center for Infectious Disease"/>
            <person name="Wu L."/>
            <person name="Ma J."/>
        </authorList>
    </citation>
    <scope>NUCLEOTIDE SEQUENCE [LARGE SCALE GENOMIC DNA]</scope>
    <source>
        <strain evidence="1 2">JCM 6833</strain>
    </source>
</reference>
<dbReference type="Pfam" id="PF08012">
    <property type="entry name" value="DUF1702"/>
    <property type="match status" value="1"/>
</dbReference>
<evidence type="ECO:0000313" key="2">
    <source>
        <dbReference type="Proteomes" id="UP001501509"/>
    </source>
</evidence>
<sequence length="323" mass="35426">MVNALRTLQRRIVTPDDSATSLETRGFYVKDSTAQELLETIGRMFLVGYAHAVQEPTPAAAAERLDQVPVRFRGFAYEGAAMAYTVVGAMPFTGARRLDTFLAGPGRPHAYMAYIGVGWAMAKLPRFLWPKFDHDPLLQWFVLDGYGFHQAYFKTEKYVHGQYRDPAFPWPGGPHQWYAPQAMDQGIGRAIWFVGGTDADVVTDLIGKFPAARRPDLYAGAGLAATYAGGAGEDELLRFWKAAGDCRPQVAQGSAFAAEARRMAGLATPHTGIATEVFCGLPPERAADVCVQTRPDGPDTGELPAHEVWRRRIADEFVSLGRS</sequence>
<accession>A0ABN3PQ76</accession>
<protein>
    <submittedName>
        <fullName evidence="1">DUF1702 family protein</fullName>
    </submittedName>
</protein>
<name>A0ABN3PQ76_9ACTN</name>
<dbReference type="RefSeq" id="WP_344541799.1">
    <property type="nucleotide sequence ID" value="NZ_BAAATD010000004.1"/>
</dbReference>